<dbReference type="PANTHER" id="PTHR16106">
    <property type="entry name" value="CHROMOSOME 4 OPEN READING FRAME 19"/>
    <property type="match status" value="1"/>
</dbReference>
<dbReference type="OMA" id="YPQLWGS"/>
<proteinExistence type="predicted"/>
<reference evidence="2 3" key="1">
    <citation type="journal article" date="2011" name="Nature">
        <title>A high-resolution map of human evolutionary constraint using 29 mammals.</title>
        <authorList>
            <person name="Lindblad-Toh K."/>
            <person name="Garber M."/>
            <person name="Zuk O."/>
            <person name="Lin M.F."/>
            <person name="Parker B.J."/>
            <person name="Washietl S."/>
            <person name="Kheradpour P."/>
            <person name="Ernst J."/>
            <person name="Jordan G."/>
            <person name="Mauceli E."/>
            <person name="Ward L.D."/>
            <person name="Lowe C.B."/>
            <person name="Holloway A.K."/>
            <person name="Clamp M."/>
            <person name="Gnerre S."/>
            <person name="Alfoldi J."/>
            <person name="Beal K."/>
            <person name="Chang J."/>
            <person name="Clawson H."/>
            <person name="Cuff J."/>
            <person name="Di Palma F."/>
            <person name="Fitzgerald S."/>
            <person name="Flicek P."/>
            <person name="Guttman M."/>
            <person name="Hubisz M.J."/>
            <person name="Jaffe D.B."/>
            <person name="Jungreis I."/>
            <person name="Kent W.J."/>
            <person name="Kostka D."/>
            <person name="Lara M."/>
            <person name="Martins A.L."/>
            <person name="Massingham T."/>
            <person name="Moltke I."/>
            <person name="Raney B.J."/>
            <person name="Rasmussen M.D."/>
            <person name="Robinson J."/>
            <person name="Stark A."/>
            <person name="Vilella A.J."/>
            <person name="Wen J."/>
            <person name="Xie X."/>
            <person name="Zody M.C."/>
            <person name="Baldwin J."/>
            <person name="Bloom T."/>
            <person name="Chin C.W."/>
            <person name="Heiman D."/>
            <person name="Nicol R."/>
            <person name="Nusbaum C."/>
            <person name="Young S."/>
            <person name="Wilkinson J."/>
            <person name="Worley K.C."/>
            <person name="Kovar C.L."/>
            <person name="Muzny D.M."/>
            <person name="Gibbs R.A."/>
            <person name="Cree A."/>
            <person name="Dihn H.H."/>
            <person name="Fowler G."/>
            <person name="Jhangiani S."/>
            <person name="Joshi V."/>
            <person name="Lee S."/>
            <person name="Lewis L.R."/>
            <person name="Nazareth L.V."/>
            <person name="Okwuonu G."/>
            <person name="Santibanez J."/>
            <person name="Warren W.C."/>
            <person name="Mardis E.R."/>
            <person name="Weinstock G.M."/>
            <person name="Wilson R.K."/>
            <person name="Delehaunty K."/>
            <person name="Dooling D."/>
            <person name="Fronik C."/>
            <person name="Fulton L."/>
            <person name="Fulton B."/>
            <person name="Graves T."/>
            <person name="Minx P."/>
            <person name="Sodergren E."/>
            <person name="Birney E."/>
            <person name="Margulies E.H."/>
            <person name="Herrero J."/>
            <person name="Green E.D."/>
            <person name="Haussler D."/>
            <person name="Siepel A."/>
            <person name="Goldman N."/>
            <person name="Pollard K.S."/>
            <person name="Pedersen J.S."/>
            <person name="Lander E.S."/>
            <person name="Kellis M."/>
        </authorList>
    </citation>
    <scope>NUCLEOTIDE SEQUENCE [LARGE SCALE GENOMIC DNA]</scope>
    <source>
        <strain evidence="2 3">Thorbecke inbred</strain>
    </source>
</reference>
<dbReference type="InterPro" id="IPR031528">
    <property type="entry name" value="C4orf19"/>
</dbReference>
<dbReference type="AlphaFoldDB" id="G1U0K4"/>
<dbReference type="EMBL" id="AAGW02010604">
    <property type="status" value="NOT_ANNOTATED_CDS"/>
    <property type="molecule type" value="Genomic_DNA"/>
</dbReference>
<dbReference type="InParanoid" id="G1U0K4"/>
<organism evidence="2 3">
    <name type="scientific">Oryctolagus cuniculus</name>
    <name type="common">Rabbit</name>
    <dbReference type="NCBI Taxonomy" id="9986"/>
    <lineage>
        <taxon>Eukaryota</taxon>
        <taxon>Metazoa</taxon>
        <taxon>Chordata</taxon>
        <taxon>Craniata</taxon>
        <taxon>Vertebrata</taxon>
        <taxon>Euteleostomi</taxon>
        <taxon>Mammalia</taxon>
        <taxon>Eutheria</taxon>
        <taxon>Euarchontoglires</taxon>
        <taxon>Glires</taxon>
        <taxon>Lagomorpha</taxon>
        <taxon>Leporidae</taxon>
        <taxon>Oryctolagus</taxon>
    </lineage>
</organism>
<feature type="compositionally biased region" description="Basic and acidic residues" evidence="1">
    <location>
        <begin position="198"/>
        <end position="207"/>
    </location>
</feature>
<feature type="region of interest" description="Disordered" evidence="1">
    <location>
        <begin position="105"/>
        <end position="138"/>
    </location>
</feature>
<dbReference type="PANTHER" id="PTHR16106:SF3">
    <property type="entry name" value="CHROMOSOME 4 OPEN READING FRAME 19"/>
    <property type="match status" value="1"/>
</dbReference>
<feature type="region of interest" description="Disordered" evidence="1">
    <location>
        <begin position="185"/>
        <end position="208"/>
    </location>
</feature>
<dbReference type="Proteomes" id="UP000001811">
    <property type="component" value="Chromosome 2"/>
</dbReference>
<reference evidence="2" key="3">
    <citation type="submission" date="2025-09" db="UniProtKB">
        <authorList>
            <consortium name="Ensembl"/>
        </authorList>
    </citation>
    <scope>IDENTIFICATION</scope>
    <source>
        <strain evidence="2">Thorbecke</strain>
    </source>
</reference>
<feature type="region of interest" description="Disordered" evidence="1">
    <location>
        <begin position="262"/>
        <end position="284"/>
    </location>
</feature>
<dbReference type="Bgee" id="ENSOCUG00000003831">
    <property type="expression patterns" value="Expressed in liver and 7 other cell types or tissues"/>
</dbReference>
<evidence type="ECO:0000313" key="2">
    <source>
        <dbReference type="Ensembl" id="ENSOCUP00000022884.1"/>
    </source>
</evidence>
<dbReference type="GO" id="GO:0051726">
    <property type="term" value="P:regulation of cell cycle"/>
    <property type="evidence" value="ECO:0007669"/>
    <property type="project" value="Ensembl"/>
</dbReference>
<dbReference type="GeneTree" id="ENSGT00390000013778"/>
<sequence length="310" mass="32657">MGCKCCKMIQSYLFDPVQVPSHGYVNEVSSCKLDEDNTVKLKGKQSSKVLVHKSDLQIEGLKWTESKGRQDGFQEPCWSHQGPHPQGAPVGGQCAEKLCGTANGISPTGNSRPHEGDQGSWASTADNSHPTQPFLEGGDARREDSVLLVSEQEQTQVPRNADSGDPSQTECIAPEEQGHILQIPAPDYPPLWGPNADGVDHGNRDRLFQNPPELERLQGSGVQGLGAPFSMKGSRDSVNEGVAVEGRSVALADEGPALLVPVADSGDEQEDALGSDGDGGGEILDEDAAVAEALAALEAATAGEDVDEAD</sequence>
<dbReference type="OrthoDB" id="8773301at2759"/>
<accession>G1U0K4</accession>
<gene>
    <name evidence="2" type="primary">C4orf19</name>
    <name evidence="2" type="synonym">PGCKA1</name>
</gene>
<dbReference type="FunCoup" id="G1U0K4">
    <property type="interactions" value="3"/>
</dbReference>
<dbReference type="GO" id="GO:0071944">
    <property type="term" value="C:cell periphery"/>
    <property type="evidence" value="ECO:0007669"/>
    <property type="project" value="Ensembl"/>
</dbReference>
<dbReference type="STRING" id="9986.ENSOCUP00000022884"/>
<dbReference type="Pfam" id="PF15770">
    <property type="entry name" value="DUF4699"/>
    <property type="match status" value="1"/>
</dbReference>
<evidence type="ECO:0000313" key="3">
    <source>
        <dbReference type="Proteomes" id="UP000001811"/>
    </source>
</evidence>
<dbReference type="PaxDb" id="9986-ENSOCUP00000022884"/>
<dbReference type="eggNOG" id="ENOG502S5D9">
    <property type="taxonomic scope" value="Eukaryota"/>
</dbReference>
<feature type="compositionally biased region" description="Polar residues" evidence="1">
    <location>
        <begin position="120"/>
        <end position="131"/>
    </location>
</feature>
<protein>
    <submittedName>
        <fullName evidence="2">Chromosome 4 open reading frame 19</fullName>
    </submittedName>
</protein>
<dbReference type="Ensembl" id="ENSOCUT00000003831.4">
    <property type="protein sequence ID" value="ENSOCUP00000022884.1"/>
    <property type="gene ID" value="ENSOCUG00000003831.4"/>
</dbReference>
<dbReference type="HOGENOM" id="CLU_076375_0_0_1"/>
<keyword evidence="3" id="KW-1185">Reference proteome</keyword>
<evidence type="ECO:0000256" key="1">
    <source>
        <dbReference type="SAM" id="MobiDB-lite"/>
    </source>
</evidence>
<name>G1U0K4_RABIT</name>
<dbReference type="KEGG" id="ocu:100351060"/>
<reference evidence="2" key="2">
    <citation type="submission" date="2025-08" db="UniProtKB">
        <authorList>
            <consortium name="Ensembl"/>
        </authorList>
    </citation>
    <scope>IDENTIFICATION</scope>
    <source>
        <strain evidence="2">Thorbecke</strain>
    </source>
</reference>